<dbReference type="InterPro" id="IPR035992">
    <property type="entry name" value="Ricin_B-like_lectins"/>
</dbReference>
<dbReference type="CDD" id="cd08023">
    <property type="entry name" value="GH16_laminarinase_like"/>
    <property type="match status" value="1"/>
</dbReference>
<dbReference type="PANTHER" id="PTHR10963">
    <property type="entry name" value="GLYCOSYL HYDROLASE-RELATED"/>
    <property type="match status" value="1"/>
</dbReference>
<feature type="compositionally biased region" description="Basic residues" evidence="2">
    <location>
        <begin position="14"/>
        <end position="25"/>
    </location>
</feature>
<dbReference type="InterPro" id="IPR000757">
    <property type="entry name" value="Beta-glucanase-like"/>
</dbReference>
<dbReference type="CDD" id="cd23451">
    <property type="entry name" value="beta-trefoil_Ricin_laminarinase"/>
    <property type="match status" value="1"/>
</dbReference>
<dbReference type="Pfam" id="PF00652">
    <property type="entry name" value="Ricin_B_lectin"/>
    <property type="match status" value="1"/>
</dbReference>
<keyword evidence="5" id="KW-1185">Reference proteome</keyword>
<dbReference type="EMBL" id="JAQFWQ010000096">
    <property type="protein sequence ID" value="MDA2813923.1"/>
    <property type="molecule type" value="Genomic_DNA"/>
</dbReference>
<dbReference type="InterPro" id="IPR013320">
    <property type="entry name" value="ConA-like_dom_sf"/>
</dbReference>
<gene>
    <name evidence="4" type="ORF">O4J56_24980</name>
</gene>
<dbReference type="PANTHER" id="PTHR10963:SF55">
    <property type="entry name" value="GLYCOSIDE HYDROLASE FAMILY 16 PROTEIN"/>
    <property type="match status" value="1"/>
</dbReference>
<evidence type="ECO:0000313" key="5">
    <source>
        <dbReference type="Proteomes" id="UP001527866"/>
    </source>
</evidence>
<dbReference type="InterPro" id="IPR050546">
    <property type="entry name" value="Glycosyl_Hydrlase_16"/>
</dbReference>
<dbReference type="Gene3D" id="2.60.120.200">
    <property type="match status" value="1"/>
</dbReference>
<dbReference type="PROSITE" id="PS51762">
    <property type="entry name" value="GH16_2"/>
    <property type="match status" value="1"/>
</dbReference>
<dbReference type="InterPro" id="IPR000772">
    <property type="entry name" value="Ricin_B_lectin"/>
</dbReference>
<evidence type="ECO:0000256" key="2">
    <source>
        <dbReference type="SAM" id="MobiDB-lite"/>
    </source>
</evidence>
<protein>
    <submittedName>
        <fullName evidence="4">Family 16 glycosylhydrolase</fullName>
    </submittedName>
</protein>
<feature type="domain" description="GH16" evidence="3">
    <location>
        <begin position="63"/>
        <end position="312"/>
    </location>
</feature>
<dbReference type="Proteomes" id="UP001527866">
    <property type="component" value="Unassembled WGS sequence"/>
</dbReference>
<comment type="similarity">
    <text evidence="1">Belongs to the glycosyl hydrolase 16 family.</text>
</comment>
<evidence type="ECO:0000313" key="4">
    <source>
        <dbReference type="EMBL" id="MDA2813923.1"/>
    </source>
</evidence>
<evidence type="ECO:0000259" key="3">
    <source>
        <dbReference type="PROSITE" id="PS51762"/>
    </source>
</evidence>
<sequence length="443" mass="47290">MDPTIAPRSPRLPRTPRSRRPRARRGPGATVLSAAVAVLTAAGLAAQPGAALADARPAQASPSSSEAQAAPGDLVWSDEFEGAAGSAPDPAKWRHETGDHGWGNEELQNYTTSRDNSALDGNGHLAITARRESDGSYTSARMTTQDRFERAYGRFEARIRIPEGQGIWPAFWMLGDNFPDTPWPDSGEIDIMENIGREPHLVHGTVHGPGYSGGEGIGSSYAHPQGWAFADDFHVFAVDWTPDAITWSVDGVAFQTLTPADLGGDRWVFDHPFFMILNVAVGGTWPGYPDETTRFPQRMLVDYVRVYDNGTGSGEAVGTITAPTGICVDVAGADTANGTPIQVAHCNGNQAQQWTMAADGTVRAFGKCMDVAGGGTTAGTDVQLWDCNGTGAQTWTYSPDTRELRNPQSGMCLDGRGGSLADGTRLQIWTCNGAQNQQWTVPA</sequence>
<feature type="compositionally biased region" description="Low complexity" evidence="2">
    <location>
        <begin position="46"/>
        <end position="71"/>
    </location>
</feature>
<evidence type="ECO:0000256" key="1">
    <source>
        <dbReference type="ARBA" id="ARBA00006865"/>
    </source>
</evidence>
<proteinExistence type="inferred from homology"/>
<comment type="caution">
    <text evidence="4">The sequence shown here is derived from an EMBL/GenBank/DDBJ whole genome shotgun (WGS) entry which is preliminary data.</text>
</comment>
<dbReference type="RefSeq" id="WP_270689134.1">
    <property type="nucleotide sequence ID" value="NZ_JAQFWQ010000096.1"/>
</dbReference>
<dbReference type="Pfam" id="PF00722">
    <property type="entry name" value="Glyco_hydro_16"/>
    <property type="match status" value="1"/>
</dbReference>
<dbReference type="SMART" id="SM00458">
    <property type="entry name" value="RICIN"/>
    <property type="match status" value="1"/>
</dbReference>
<dbReference type="SUPFAM" id="SSF49899">
    <property type="entry name" value="Concanavalin A-like lectins/glucanases"/>
    <property type="match status" value="1"/>
</dbReference>
<reference evidence="4 5" key="1">
    <citation type="submission" date="2023-01" db="EMBL/GenBank/DDBJ databases">
        <title>Draft genome sequence of Nocardiopsis sp. RSe5-2 isolated from halophytes.</title>
        <authorList>
            <person name="Duangmal K."/>
            <person name="Chantavorakit T."/>
        </authorList>
    </citation>
    <scope>NUCLEOTIDE SEQUENCE [LARGE SCALE GENOMIC DNA]</scope>
    <source>
        <strain evidence="4 5">RSe5-2</strain>
    </source>
</reference>
<dbReference type="PROSITE" id="PS50231">
    <property type="entry name" value="RICIN_B_LECTIN"/>
    <property type="match status" value="1"/>
</dbReference>
<feature type="region of interest" description="Disordered" evidence="2">
    <location>
        <begin position="46"/>
        <end position="102"/>
    </location>
</feature>
<name>A0ABT4UAH8_9ACTN</name>
<feature type="region of interest" description="Disordered" evidence="2">
    <location>
        <begin position="1"/>
        <end position="29"/>
    </location>
</feature>
<accession>A0ABT4UAH8</accession>
<feature type="compositionally biased region" description="Basic and acidic residues" evidence="2">
    <location>
        <begin position="91"/>
        <end position="102"/>
    </location>
</feature>
<organism evidence="4 5">
    <name type="scientific">Nocardiopsis endophytica</name>
    <dbReference type="NCBI Taxonomy" id="3018445"/>
    <lineage>
        <taxon>Bacteria</taxon>
        <taxon>Bacillati</taxon>
        <taxon>Actinomycetota</taxon>
        <taxon>Actinomycetes</taxon>
        <taxon>Streptosporangiales</taxon>
        <taxon>Nocardiopsidaceae</taxon>
        <taxon>Nocardiopsis</taxon>
    </lineage>
</organism>
<dbReference type="SUPFAM" id="SSF50370">
    <property type="entry name" value="Ricin B-like lectins"/>
    <property type="match status" value="1"/>
</dbReference>
<dbReference type="Gene3D" id="2.80.10.50">
    <property type="match status" value="2"/>
</dbReference>